<evidence type="ECO:0000256" key="10">
    <source>
        <dbReference type="ARBA" id="ARBA00023242"/>
    </source>
</evidence>
<evidence type="ECO:0000256" key="7">
    <source>
        <dbReference type="ARBA" id="ARBA00022553"/>
    </source>
</evidence>
<dbReference type="GO" id="GO:0005634">
    <property type="term" value="C:nucleus"/>
    <property type="evidence" value="ECO:0007669"/>
    <property type="project" value="UniProtKB-SubCell"/>
</dbReference>
<evidence type="ECO:0000256" key="1">
    <source>
        <dbReference type="ARBA" id="ARBA00003805"/>
    </source>
</evidence>
<evidence type="ECO:0000256" key="9">
    <source>
        <dbReference type="ARBA" id="ARBA00023212"/>
    </source>
</evidence>
<evidence type="ECO:0000256" key="11">
    <source>
        <dbReference type="SAM" id="MobiDB-lite"/>
    </source>
</evidence>
<comment type="subcellular location">
    <subcellularLocation>
        <location evidence="3">Cytoplasm</location>
        <location evidence="3">Cytoskeleton</location>
        <location evidence="3">Spindle</location>
    </subcellularLocation>
    <subcellularLocation>
        <location evidence="2">Nucleus</location>
    </subcellularLocation>
</comment>
<evidence type="ECO:0000256" key="5">
    <source>
        <dbReference type="ARBA" id="ARBA00021471"/>
    </source>
</evidence>
<evidence type="ECO:0000256" key="3">
    <source>
        <dbReference type="ARBA" id="ARBA00004186"/>
    </source>
</evidence>
<dbReference type="GO" id="GO:0005874">
    <property type="term" value="C:microtubule"/>
    <property type="evidence" value="ECO:0007669"/>
    <property type="project" value="UniProtKB-KW"/>
</dbReference>
<feature type="compositionally biased region" description="Polar residues" evidence="11">
    <location>
        <begin position="37"/>
        <end position="51"/>
    </location>
</feature>
<dbReference type="InterPro" id="IPR033335">
    <property type="entry name" value="JUPITER"/>
</dbReference>
<dbReference type="PANTHER" id="PTHR34930:SF2">
    <property type="entry name" value="MICROTUBULE-ASSOCIATED PROTEIN JUPITER"/>
    <property type="match status" value="1"/>
</dbReference>
<organism evidence="12">
    <name type="scientific">Nyssomyia neivai</name>
    <dbReference type="NCBI Taxonomy" id="330878"/>
    <lineage>
        <taxon>Eukaryota</taxon>
        <taxon>Metazoa</taxon>
        <taxon>Ecdysozoa</taxon>
        <taxon>Arthropoda</taxon>
        <taxon>Hexapoda</taxon>
        <taxon>Insecta</taxon>
        <taxon>Pterygota</taxon>
        <taxon>Neoptera</taxon>
        <taxon>Endopterygota</taxon>
        <taxon>Diptera</taxon>
        <taxon>Nematocera</taxon>
        <taxon>Psychodoidea</taxon>
        <taxon>Psychodidae</taxon>
        <taxon>Nyssomyia</taxon>
    </lineage>
</organism>
<evidence type="ECO:0000256" key="4">
    <source>
        <dbReference type="ARBA" id="ARBA00005344"/>
    </source>
</evidence>
<keyword evidence="7" id="KW-0597">Phosphoprotein</keyword>
<evidence type="ECO:0000313" key="12">
    <source>
        <dbReference type="EMBL" id="JAV14078.1"/>
    </source>
</evidence>
<evidence type="ECO:0000256" key="8">
    <source>
        <dbReference type="ARBA" id="ARBA00022701"/>
    </source>
</evidence>
<evidence type="ECO:0000256" key="6">
    <source>
        <dbReference type="ARBA" id="ARBA00022490"/>
    </source>
</evidence>
<sequence length="214" mass="22535">MATYATFKHVELYNVGNTKKRVLKPPGGGTSDIFGGESSTDSPRSSKNRMASNIFGETAGPVSKNGDRPRAVVDSHNRLFGEPQRMQTPMRDRMRSNIPIGDAKGMNGHTNGHSGAATPKINGHSINGGSNSSKIVENGVEHTNGTKEPDDSPFLMSSRSTASNASSPKGNPVTGEGYKPAGTEINTSIPCLNGANQVINKNRIPPGGFSSGLW</sequence>
<keyword evidence="6" id="KW-0963">Cytoplasm</keyword>
<dbReference type="PANTHER" id="PTHR34930">
    <property type="entry name" value="GEO05313P1"/>
    <property type="match status" value="1"/>
</dbReference>
<comment type="similarity">
    <text evidence="4">Belongs to the MAP Jupiter family.</text>
</comment>
<keyword evidence="9" id="KW-0206">Cytoskeleton</keyword>
<dbReference type="AlphaFoldDB" id="A0A1L8E5U6"/>
<name>A0A1L8E5U6_9DIPT</name>
<reference evidence="12" key="1">
    <citation type="submission" date="2016-12" db="EMBL/GenBank/DDBJ databases">
        <title>An insight into the sialome and mialome of the sand fly, Nyssomyia neivai.</title>
        <authorList>
            <person name="Sebastian V."/>
            <person name="Goulart T.M."/>
            <person name="Oliveira W."/>
            <person name="Calvo E."/>
            <person name="Oliveira L.F."/>
            <person name="Pinto M.C."/>
            <person name="Rosselino A.M."/>
            <person name="Ribeiro J.M."/>
        </authorList>
    </citation>
    <scope>NUCLEOTIDE SEQUENCE</scope>
</reference>
<feature type="compositionally biased region" description="Low complexity" evidence="11">
    <location>
        <begin position="120"/>
        <end position="135"/>
    </location>
</feature>
<dbReference type="GO" id="GO:0005819">
    <property type="term" value="C:spindle"/>
    <property type="evidence" value="ECO:0007669"/>
    <property type="project" value="UniProtKB-SubCell"/>
</dbReference>
<feature type="compositionally biased region" description="Low complexity" evidence="11">
    <location>
        <begin position="157"/>
        <end position="167"/>
    </location>
</feature>
<keyword evidence="10" id="KW-0539">Nucleus</keyword>
<feature type="region of interest" description="Disordered" evidence="11">
    <location>
        <begin position="101"/>
        <end position="185"/>
    </location>
</feature>
<feature type="region of interest" description="Disordered" evidence="11">
    <location>
        <begin position="19"/>
        <end position="68"/>
    </location>
</feature>
<accession>A0A1L8E5U6</accession>
<comment type="function">
    <text evidence="1">Binds to all microtubule populations.</text>
</comment>
<dbReference type="Pfam" id="PF17054">
    <property type="entry name" value="JUPITER"/>
    <property type="match status" value="2"/>
</dbReference>
<keyword evidence="8" id="KW-0493">Microtubule</keyword>
<proteinExistence type="inferred from homology"/>
<protein>
    <recommendedName>
        <fullName evidence="5">Microtubule-associated protein Jupiter</fullName>
    </recommendedName>
</protein>
<evidence type="ECO:0000256" key="2">
    <source>
        <dbReference type="ARBA" id="ARBA00004123"/>
    </source>
</evidence>
<dbReference type="EMBL" id="GFDF01000006">
    <property type="protein sequence ID" value="JAV14078.1"/>
    <property type="molecule type" value="Transcribed_RNA"/>
</dbReference>